<evidence type="ECO:0000256" key="1">
    <source>
        <dbReference type="ARBA" id="ARBA00006962"/>
    </source>
</evidence>
<comment type="similarity">
    <text evidence="1">Belongs to the glycosyltransferase 28 family.</text>
</comment>
<evidence type="ECO:0000313" key="7">
    <source>
        <dbReference type="Proteomes" id="UP000320876"/>
    </source>
</evidence>
<evidence type="ECO:0000259" key="4">
    <source>
        <dbReference type="Pfam" id="PF06722"/>
    </source>
</evidence>
<dbReference type="Pfam" id="PF21036">
    <property type="entry name" value="EryCIII-like_N"/>
    <property type="match status" value="1"/>
</dbReference>
<keyword evidence="2" id="KW-0328">Glycosyltransferase</keyword>
<dbReference type="CDD" id="cd03784">
    <property type="entry name" value="GT1_Gtf-like"/>
    <property type="match status" value="1"/>
</dbReference>
<dbReference type="Proteomes" id="UP000320876">
    <property type="component" value="Unassembled WGS sequence"/>
</dbReference>
<keyword evidence="7" id="KW-1185">Reference proteome</keyword>
<dbReference type="GO" id="GO:0008194">
    <property type="term" value="F:UDP-glycosyltransferase activity"/>
    <property type="evidence" value="ECO:0007669"/>
    <property type="project" value="InterPro"/>
</dbReference>
<dbReference type="InterPro" id="IPR010610">
    <property type="entry name" value="EryCIII-like_C"/>
</dbReference>
<dbReference type="RefSeq" id="WP_141995331.1">
    <property type="nucleotide sequence ID" value="NZ_VFML01000001.1"/>
</dbReference>
<evidence type="ECO:0000259" key="5">
    <source>
        <dbReference type="Pfam" id="PF21036"/>
    </source>
</evidence>
<comment type="caution">
    <text evidence="6">The sequence shown here is derived from an EMBL/GenBank/DDBJ whole genome shotgun (WGS) entry which is preliminary data.</text>
</comment>
<evidence type="ECO:0000256" key="2">
    <source>
        <dbReference type="ARBA" id="ARBA00022676"/>
    </source>
</evidence>
<dbReference type="GO" id="GO:0017000">
    <property type="term" value="P:antibiotic biosynthetic process"/>
    <property type="evidence" value="ECO:0007669"/>
    <property type="project" value="UniProtKB-ARBA"/>
</dbReference>
<dbReference type="Pfam" id="PF06722">
    <property type="entry name" value="EryCIII-like_C"/>
    <property type="match status" value="1"/>
</dbReference>
<dbReference type="AlphaFoldDB" id="A0A542DBF7"/>
<dbReference type="PANTHER" id="PTHR48050">
    <property type="entry name" value="STEROL 3-BETA-GLUCOSYLTRANSFERASE"/>
    <property type="match status" value="1"/>
</dbReference>
<dbReference type="EMBL" id="VFML01000001">
    <property type="protein sequence ID" value="TQJ00396.1"/>
    <property type="molecule type" value="Genomic_DNA"/>
</dbReference>
<reference evidence="6 7" key="1">
    <citation type="submission" date="2019-06" db="EMBL/GenBank/DDBJ databases">
        <title>Sequencing the genomes of 1000 actinobacteria strains.</title>
        <authorList>
            <person name="Klenk H.-P."/>
        </authorList>
    </citation>
    <scope>NUCLEOTIDE SEQUENCE [LARGE SCALE GENOMIC DNA]</scope>
    <source>
        <strain evidence="6 7">DSM 45679</strain>
    </source>
</reference>
<dbReference type="OrthoDB" id="5488434at2"/>
<dbReference type="InterPro" id="IPR050426">
    <property type="entry name" value="Glycosyltransferase_28"/>
</dbReference>
<dbReference type="InterPro" id="IPR048284">
    <property type="entry name" value="EryCIII-like_N"/>
</dbReference>
<proteinExistence type="inferred from homology"/>
<organism evidence="6 7">
    <name type="scientific">Amycolatopsis cihanbeyliensis</name>
    <dbReference type="NCBI Taxonomy" id="1128664"/>
    <lineage>
        <taxon>Bacteria</taxon>
        <taxon>Bacillati</taxon>
        <taxon>Actinomycetota</taxon>
        <taxon>Actinomycetes</taxon>
        <taxon>Pseudonocardiales</taxon>
        <taxon>Pseudonocardiaceae</taxon>
        <taxon>Amycolatopsis</taxon>
    </lineage>
</organism>
<sequence length="427" mass="45414">MRVLFAVSSWPGHYFPMVPLGWALRAAGHEVRVLCAPSDVGGLTGAGLTPVPVLDTLDVTQYARVFNVGSFYLGSWPYPEPPPHPDTGEPLDKDTFDFQQWWETTSARSRERLHRSIGSAQDYARSWRPDLVIHDLVAYEGPLAAEAAGVPAILHLWGPTGPDDGLDTIDGSNGNEQFTSATAMRTLAELAGQDLAERIYGRTEYVLDPCPDPVAPALRRGQRLPMRYVPYNGPGAEPADLPERSGRPRVCVVWGRSGTRTFGEASNKLPQMIEAATGLGAEVLLLALREDLRGYDLPDTVHPLVEVPLHLVLPGCDAVVHYGSGGATMTSVVAGVPQLALPLAHNSTLLTGRFTEAGCGLTVPNYEADVPSLRAALERLVGEPSFPEAARDLAAIAAGMPTPAATVETLAEIAGVTTGPVVGSAVV</sequence>
<name>A0A542DBF7_AMYCI</name>
<dbReference type="InterPro" id="IPR002213">
    <property type="entry name" value="UDP_glucos_trans"/>
</dbReference>
<keyword evidence="3 6" id="KW-0808">Transferase</keyword>
<dbReference type="PANTHER" id="PTHR48050:SF13">
    <property type="entry name" value="STEROL 3-BETA-GLUCOSYLTRANSFERASE UGT80A2"/>
    <property type="match status" value="1"/>
</dbReference>
<dbReference type="GO" id="GO:0016758">
    <property type="term" value="F:hexosyltransferase activity"/>
    <property type="evidence" value="ECO:0007669"/>
    <property type="project" value="UniProtKB-ARBA"/>
</dbReference>
<evidence type="ECO:0000256" key="3">
    <source>
        <dbReference type="ARBA" id="ARBA00022679"/>
    </source>
</evidence>
<accession>A0A542DBF7</accession>
<dbReference type="Gene3D" id="3.40.50.2000">
    <property type="entry name" value="Glycogen Phosphorylase B"/>
    <property type="match status" value="2"/>
</dbReference>
<protein>
    <submittedName>
        <fullName evidence="6">UDP:flavonoid glycosyltransferase YjiC (YdhE family)</fullName>
    </submittedName>
</protein>
<feature type="domain" description="Erythromycin biosynthesis protein CIII-like N-terminal" evidence="5">
    <location>
        <begin position="120"/>
        <end position="255"/>
    </location>
</feature>
<gene>
    <name evidence="6" type="ORF">FB471_0011</name>
</gene>
<evidence type="ECO:0000313" key="6">
    <source>
        <dbReference type="EMBL" id="TQJ00396.1"/>
    </source>
</evidence>
<feature type="domain" description="Erythromycin biosynthesis protein CIII-like C-terminal" evidence="4">
    <location>
        <begin position="274"/>
        <end position="412"/>
    </location>
</feature>
<dbReference type="SUPFAM" id="SSF53756">
    <property type="entry name" value="UDP-Glycosyltransferase/glycogen phosphorylase"/>
    <property type="match status" value="1"/>
</dbReference>